<dbReference type="InterPro" id="IPR018085">
    <property type="entry name" value="Ura-DNA_Glyclase_AS"/>
</dbReference>
<dbReference type="SMART" id="SM00986">
    <property type="entry name" value="UDG"/>
    <property type="match status" value="1"/>
</dbReference>
<dbReference type="EC" id="3.2.2.27" evidence="3"/>
<dbReference type="PANTHER" id="PTHR11264">
    <property type="entry name" value="URACIL-DNA GLYCOSYLASE"/>
    <property type="match status" value="1"/>
</dbReference>
<dbReference type="Gene3D" id="3.40.470.10">
    <property type="entry name" value="Uracil-DNA glycosylase-like domain"/>
    <property type="match status" value="1"/>
</dbReference>
<dbReference type="Pfam" id="PF03167">
    <property type="entry name" value="UDG"/>
    <property type="match status" value="1"/>
</dbReference>
<dbReference type="GO" id="GO:0097510">
    <property type="term" value="P:base-excision repair, AP site formation via deaminated base removal"/>
    <property type="evidence" value="ECO:0007669"/>
    <property type="project" value="TreeGrafter"/>
</dbReference>
<comment type="similarity">
    <text evidence="2">Belongs to the uracil-DNA glycosylase (UDG) superfamily. UNG family.</text>
</comment>
<evidence type="ECO:0000256" key="6">
    <source>
        <dbReference type="ARBA" id="ARBA00023204"/>
    </source>
</evidence>
<sequence length="233" mass="26140">MEISIESSWKEQLREEFSKEYFKELTSLIKKDVAQGIRIYPKGNEIFNAFRLTPFDKVKVVILGQDPYHGPGQAHGLSFSVPDGVPPPPSLVNIFKELKNDLGIEPLESGNLERWAVQGVFLLNAILTVRAGQAASHSKYGWNLFTDAIIRKLSDNRSGIVFLLWGNFAKGKSDLIDKSKHYVLEAAHPSPLARGAFFGCKHFSRTNQILESLGKTPINWQYELESGSFTKNC</sequence>
<dbReference type="CDD" id="cd10027">
    <property type="entry name" value="UDG-F1-like"/>
    <property type="match status" value="1"/>
</dbReference>
<dbReference type="PROSITE" id="PS00130">
    <property type="entry name" value="U_DNA_GLYCOSYLASE"/>
    <property type="match status" value="1"/>
</dbReference>
<dbReference type="AlphaFoldDB" id="A0A644XSI9"/>
<keyword evidence="5 8" id="KW-0378">Hydrolase</keyword>
<evidence type="ECO:0000256" key="2">
    <source>
        <dbReference type="ARBA" id="ARBA00008184"/>
    </source>
</evidence>
<dbReference type="InterPro" id="IPR036895">
    <property type="entry name" value="Uracil-DNA_glycosylase-like_sf"/>
</dbReference>
<dbReference type="NCBIfam" id="NF003591">
    <property type="entry name" value="PRK05254.1-4"/>
    <property type="match status" value="1"/>
</dbReference>
<evidence type="ECO:0000313" key="8">
    <source>
        <dbReference type="EMBL" id="MPM19049.1"/>
    </source>
</evidence>
<evidence type="ECO:0000256" key="3">
    <source>
        <dbReference type="ARBA" id="ARBA00012030"/>
    </source>
</evidence>
<keyword evidence="6" id="KW-0234">DNA repair</keyword>
<dbReference type="PANTHER" id="PTHR11264:SF0">
    <property type="entry name" value="URACIL-DNA GLYCOSYLASE"/>
    <property type="match status" value="1"/>
</dbReference>
<comment type="catalytic activity">
    <reaction evidence="1">
        <text>Hydrolyzes single-stranded DNA or mismatched double-stranded DNA and polynucleotides, releasing free uracil.</text>
        <dbReference type="EC" id="3.2.2.27"/>
    </reaction>
</comment>
<keyword evidence="4" id="KW-0227">DNA damage</keyword>
<dbReference type="InterPro" id="IPR005122">
    <property type="entry name" value="Uracil-DNA_glycosylase-like"/>
</dbReference>
<dbReference type="NCBIfam" id="NF003588">
    <property type="entry name" value="PRK05254.1-1"/>
    <property type="match status" value="1"/>
</dbReference>
<name>A0A644XSI9_9ZZZZ</name>
<dbReference type="FunFam" id="3.40.470.10:FF:000001">
    <property type="entry name" value="Uracil-DNA glycosylase"/>
    <property type="match status" value="1"/>
</dbReference>
<dbReference type="NCBIfam" id="TIGR00628">
    <property type="entry name" value="ung"/>
    <property type="match status" value="1"/>
</dbReference>
<gene>
    <name evidence="8" type="primary">ung_11</name>
    <name evidence="8" type="ORF">SDC9_65467</name>
</gene>
<comment type="caution">
    <text evidence="8">The sequence shown here is derived from an EMBL/GenBank/DDBJ whole genome shotgun (WGS) entry which is preliminary data.</text>
</comment>
<dbReference type="SMART" id="SM00987">
    <property type="entry name" value="UreE_C"/>
    <property type="match status" value="1"/>
</dbReference>
<dbReference type="NCBIfam" id="NF003592">
    <property type="entry name" value="PRK05254.1-5"/>
    <property type="match status" value="1"/>
</dbReference>
<feature type="domain" description="Uracil-DNA glycosylase-like" evidence="7">
    <location>
        <begin position="51"/>
        <end position="210"/>
    </location>
</feature>
<dbReference type="EMBL" id="VSSQ01003100">
    <property type="protein sequence ID" value="MPM19049.1"/>
    <property type="molecule type" value="Genomic_DNA"/>
</dbReference>
<reference evidence="8" key="1">
    <citation type="submission" date="2019-08" db="EMBL/GenBank/DDBJ databases">
        <authorList>
            <person name="Kucharzyk K."/>
            <person name="Murdoch R.W."/>
            <person name="Higgins S."/>
            <person name="Loffler F."/>
        </authorList>
    </citation>
    <scope>NUCLEOTIDE SEQUENCE</scope>
</reference>
<organism evidence="8">
    <name type="scientific">bioreactor metagenome</name>
    <dbReference type="NCBI Taxonomy" id="1076179"/>
    <lineage>
        <taxon>unclassified sequences</taxon>
        <taxon>metagenomes</taxon>
        <taxon>ecological metagenomes</taxon>
    </lineage>
</organism>
<dbReference type="GO" id="GO:0004844">
    <property type="term" value="F:uracil DNA N-glycosylase activity"/>
    <property type="evidence" value="ECO:0007669"/>
    <property type="project" value="UniProtKB-EC"/>
</dbReference>
<dbReference type="NCBIfam" id="NF003589">
    <property type="entry name" value="PRK05254.1-2"/>
    <property type="match status" value="1"/>
</dbReference>
<evidence type="ECO:0000256" key="5">
    <source>
        <dbReference type="ARBA" id="ARBA00022801"/>
    </source>
</evidence>
<evidence type="ECO:0000256" key="4">
    <source>
        <dbReference type="ARBA" id="ARBA00022763"/>
    </source>
</evidence>
<evidence type="ECO:0000256" key="1">
    <source>
        <dbReference type="ARBA" id="ARBA00001400"/>
    </source>
</evidence>
<proteinExistence type="inferred from homology"/>
<protein>
    <recommendedName>
        <fullName evidence="3">uracil-DNA glycosylase</fullName>
        <ecNumber evidence="3">3.2.2.27</ecNumber>
    </recommendedName>
</protein>
<dbReference type="HAMAP" id="MF_00148">
    <property type="entry name" value="UDG"/>
    <property type="match status" value="1"/>
</dbReference>
<dbReference type="SUPFAM" id="SSF52141">
    <property type="entry name" value="Uracil-DNA glycosylase-like"/>
    <property type="match status" value="1"/>
</dbReference>
<evidence type="ECO:0000259" key="7">
    <source>
        <dbReference type="SMART" id="SM00986"/>
    </source>
</evidence>
<keyword evidence="8" id="KW-0326">Glycosidase</keyword>
<dbReference type="InterPro" id="IPR002043">
    <property type="entry name" value="UDG_fam1"/>
</dbReference>
<accession>A0A644XSI9</accession>